<feature type="compositionally biased region" description="Polar residues" evidence="1">
    <location>
        <begin position="1261"/>
        <end position="1273"/>
    </location>
</feature>
<keyword evidence="3" id="KW-1185">Reference proteome</keyword>
<dbReference type="InParanoid" id="Q22YY8"/>
<dbReference type="EMBL" id="GG662798">
    <property type="protein sequence ID" value="EAR90533.1"/>
    <property type="molecule type" value="Genomic_DNA"/>
</dbReference>
<feature type="region of interest" description="Disordered" evidence="1">
    <location>
        <begin position="1"/>
        <end position="26"/>
    </location>
</feature>
<dbReference type="InterPro" id="IPR001611">
    <property type="entry name" value="Leu-rich_rpt"/>
</dbReference>
<dbReference type="PANTHER" id="PTHR24114:SF2">
    <property type="entry name" value="F-BOX DOMAIN-CONTAINING PROTEIN-RELATED"/>
    <property type="match status" value="1"/>
</dbReference>
<protein>
    <recommendedName>
        <fullName evidence="4">Leucine Rich Repeat family protein</fullName>
    </recommendedName>
</protein>
<sequence>MSSTSKSNLQENNSFLPNIDPKSSQKQIFTQTLNRPQFFQHKNIASSLQNTPKTLNKFKVIVSKPQEGPAKNEKRGSFTNTISAITSNRSNSVSAKFNSSSTKNIHASPSRFINDSPRMISKDSLATVLQQKQKQSQQGKQTLQIPSNTVSHFFSKQNLAVPKSQKIQAKQDACKTEIKSNVSDLFLNVSHKEEVVYDESPCKMQQIRDVKKQAKVGLDLKINLNNNQPKLQQNALSDIKYPGSCRHQQDIVLEIIKEDLQSSEKSPNILQLMSPISPTPKQYEQFINPKKSIFNFNDNRLYGDEALNDNPLLKFNKNYKQLERIVQVNDHFNAENSLNVALLEQTIGKNILPRKLGIVKDSQHQFTFPKPDQKHKLDLSNQNISSRYHEMISSAMRHDEMQTLYSINLASNNLTGESLKIITRNLPDSIEKINLEQNNLGANCALGVNPLLNTTIFRRLRILNLENNNISDFGFSQMVDALIQNRSIYSLNLSHNKLTDGSGDIIRQLLKNSSYLQELYLHWNKISSQGGLAIAEGLEDNITLTVLDLSHNGLGALKKLRCGLQIVKNCSIQGSSMRHLDLSFNMFQNDESQDIAQFLQENNRNLFGIHFEGNLGQGVFDSRGFLKFNRNQAQDEKIHQGMIEKRRIKGLKCLGQNKLQNYNCSFIDNCWICDGWQEVKFEIKAGCSDSFLGNPVFLHLDFENYRPHYMTPDPEDPEKFVLYRMCPPNRKIYFFFSDPTQPIIYYSKHYPYTAFKQNSEIELKFYSESVKETQEKQKPVDYFTPTWKFQACTRDSAKSFFQLQYLDSTIVEYIQPSFINCLETKMEQRIFQKHESEPHIKCLPREPETFFQITKTDKWCFEISLFRTYIRDSEDLLNKCFEFDWNNSRCERVLSQSGDALLCKQILRKKYRMIKNCYKFFSSVSMVGDVPGIAQNQFSNLLLKCKVADGKLLKISDGDICFITTNASLEKNADHQHRNPDKQIVRHQFMEAIARLALDKYYRNNYASTSQDSLNLFLDDPLLIEKFLEVGDPQEWRDTRYWNEECDNVLKQYLGFIKILWESIADSKKVEKRYFLNYKTMNVYELQEMIKQYDLLDDFLTERDVLLSFNLAMMTQENELSCDKYIQMNFVEFLECLARLAEKKSMVPVGENPEDYTDQERKNLNLSYKLSSLLEQMKTKYENIQLAKRGEQKQKKEKQFVIKQQVKLTPLVPDAKATFRIISQSNLQTSRDDPNKSGQQEKLNISSNNFFQPTQASFQSCSNQQYSEQNPQKLTKKRSTSSNQQQNLFTNQYYFPINSLDEIDDSLL</sequence>
<dbReference type="Proteomes" id="UP000009168">
    <property type="component" value="Unassembled WGS sequence"/>
</dbReference>
<evidence type="ECO:0000313" key="2">
    <source>
        <dbReference type="EMBL" id="EAR90533.1"/>
    </source>
</evidence>
<dbReference type="GeneID" id="7845728"/>
<dbReference type="OrthoDB" id="429162at2759"/>
<proteinExistence type="predicted"/>
<name>Q22YY8_TETTS</name>
<evidence type="ECO:0008006" key="4">
    <source>
        <dbReference type="Google" id="ProtNLM"/>
    </source>
</evidence>
<accession>Q22YY8</accession>
<evidence type="ECO:0000313" key="3">
    <source>
        <dbReference type="Proteomes" id="UP000009168"/>
    </source>
</evidence>
<feature type="region of interest" description="Disordered" evidence="1">
    <location>
        <begin position="1261"/>
        <end position="1283"/>
    </location>
</feature>
<dbReference type="HOGENOM" id="CLU_006244_0_0_1"/>
<dbReference type="eggNOG" id="KOG4308">
    <property type="taxonomic scope" value="Eukaryota"/>
</dbReference>
<gene>
    <name evidence="2" type="ORF">TTHERM_00120790</name>
</gene>
<dbReference type="Pfam" id="PF13516">
    <property type="entry name" value="LRR_6"/>
    <property type="match status" value="3"/>
</dbReference>
<dbReference type="SMART" id="SM00368">
    <property type="entry name" value="LRR_RI"/>
    <property type="match status" value="4"/>
</dbReference>
<dbReference type="OMA" id="HIFQSDR"/>
<dbReference type="SUPFAM" id="SSF52047">
    <property type="entry name" value="RNI-like"/>
    <property type="match status" value="1"/>
</dbReference>
<dbReference type="Gene3D" id="3.80.10.10">
    <property type="entry name" value="Ribonuclease Inhibitor"/>
    <property type="match status" value="1"/>
</dbReference>
<dbReference type="PANTHER" id="PTHR24114">
    <property type="entry name" value="LEUCINE RICH REPEAT FAMILY PROTEIN"/>
    <property type="match status" value="1"/>
</dbReference>
<dbReference type="InterPro" id="IPR032675">
    <property type="entry name" value="LRR_dom_sf"/>
</dbReference>
<reference evidence="3" key="1">
    <citation type="journal article" date="2006" name="PLoS Biol.">
        <title>Macronuclear genome sequence of the ciliate Tetrahymena thermophila, a model eukaryote.</title>
        <authorList>
            <person name="Eisen J.A."/>
            <person name="Coyne R.S."/>
            <person name="Wu M."/>
            <person name="Wu D."/>
            <person name="Thiagarajan M."/>
            <person name="Wortman J.R."/>
            <person name="Badger J.H."/>
            <person name="Ren Q."/>
            <person name="Amedeo P."/>
            <person name="Jones K.M."/>
            <person name="Tallon L.J."/>
            <person name="Delcher A.L."/>
            <person name="Salzberg S.L."/>
            <person name="Silva J.C."/>
            <person name="Haas B.J."/>
            <person name="Majoros W.H."/>
            <person name="Farzad M."/>
            <person name="Carlton J.M."/>
            <person name="Smith R.K. Jr."/>
            <person name="Garg J."/>
            <person name="Pearlman R.E."/>
            <person name="Karrer K.M."/>
            <person name="Sun L."/>
            <person name="Manning G."/>
            <person name="Elde N.C."/>
            <person name="Turkewitz A.P."/>
            <person name="Asai D.J."/>
            <person name="Wilkes D.E."/>
            <person name="Wang Y."/>
            <person name="Cai H."/>
            <person name="Collins K."/>
            <person name="Stewart B.A."/>
            <person name="Lee S.R."/>
            <person name="Wilamowska K."/>
            <person name="Weinberg Z."/>
            <person name="Ruzzo W.L."/>
            <person name="Wloga D."/>
            <person name="Gaertig J."/>
            <person name="Frankel J."/>
            <person name="Tsao C.-C."/>
            <person name="Gorovsky M.A."/>
            <person name="Keeling P.J."/>
            <person name="Waller R.F."/>
            <person name="Patron N.J."/>
            <person name="Cherry J.M."/>
            <person name="Stover N.A."/>
            <person name="Krieger C.J."/>
            <person name="del Toro C."/>
            <person name="Ryder H.F."/>
            <person name="Williamson S.C."/>
            <person name="Barbeau R.A."/>
            <person name="Hamilton E.P."/>
            <person name="Orias E."/>
        </authorList>
    </citation>
    <scope>NUCLEOTIDE SEQUENCE [LARGE SCALE GENOMIC DNA]</scope>
    <source>
        <strain evidence="3">SB210</strain>
    </source>
</reference>
<dbReference type="KEGG" id="tet:TTHERM_00120790"/>
<dbReference type="RefSeq" id="XP_001010778.1">
    <property type="nucleotide sequence ID" value="XM_001010778.3"/>
</dbReference>
<organism evidence="2 3">
    <name type="scientific">Tetrahymena thermophila (strain SB210)</name>
    <dbReference type="NCBI Taxonomy" id="312017"/>
    <lineage>
        <taxon>Eukaryota</taxon>
        <taxon>Sar</taxon>
        <taxon>Alveolata</taxon>
        <taxon>Ciliophora</taxon>
        <taxon>Intramacronucleata</taxon>
        <taxon>Oligohymenophorea</taxon>
        <taxon>Hymenostomatida</taxon>
        <taxon>Tetrahymenina</taxon>
        <taxon>Tetrahymenidae</taxon>
        <taxon>Tetrahymena</taxon>
    </lineage>
</organism>
<evidence type="ECO:0000256" key="1">
    <source>
        <dbReference type="SAM" id="MobiDB-lite"/>
    </source>
</evidence>
<dbReference type="InterPro" id="IPR052394">
    <property type="entry name" value="LRR-containing"/>
</dbReference>